<dbReference type="GO" id="GO:0008289">
    <property type="term" value="F:lipid binding"/>
    <property type="evidence" value="ECO:0007669"/>
    <property type="project" value="UniProtKB-KW"/>
</dbReference>
<dbReference type="PROSITE" id="PS50112">
    <property type="entry name" value="PAS"/>
    <property type="match status" value="1"/>
</dbReference>
<dbReference type="GO" id="GO:0045719">
    <property type="term" value="P:negative regulation of glycogen biosynthetic process"/>
    <property type="evidence" value="ECO:0007669"/>
    <property type="project" value="TreeGrafter"/>
</dbReference>
<dbReference type="PROSITE" id="PS50011">
    <property type="entry name" value="PROTEIN_KINASE_DOM"/>
    <property type="match status" value="1"/>
</dbReference>
<feature type="domain" description="PAS" evidence="22">
    <location>
        <begin position="91"/>
        <end position="162"/>
    </location>
</feature>
<keyword evidence="9" id="KW-0677">Repeat</keyword>
<keyword evidence="12 20" id="KW-0067">ATP-binding</keyword>
<dbReference type="Ensembl" id="ENSPSTT00000002810.1">
    <property type="protein sequence ID" value="ENSPSTP00000002674.1"/>
    <property type="gene ID" value="ENSPSTG00000001852.1"/>
</dbReference>
<dbReference type="EC" id="2.7.11.1" evidence="4"/>
<feature type="domain" description="Protein kinase" evidence="21">
    <location>
        <begin position="852"/>
        <end position="1104"/>
    </location>
</feature>
<name>A0A8C9L3W7_PAVCR</name>
<evidence type="ECO:0000256" key="20">
    <source>
        <dbReference type="PROSITE-ProRule" id="PRU10141"/>
    </source>
</evidence>
<dbReference type="FunFam" id="1.10.510.10:FF:000351">
    <property type="entry name" value="PAS domain-containing serine/threonine-protein kinase"/>
    <property type="match status" value="1"/>
</dbReference>
<dbReference type="Pfam" id="PF00069">
    <property type="entry name" value="Pkinase"/>
    <property type="match status" value="1"/>
</dbReference>
<evidence type="ECO:0000256" key="7">
    <source>
        <dbReference type="ARBA" id="ARBA00022553"/>
    </source>
</evidence>
<evidence type="ECO:0000256" key="19">
    <source>
        <dbReference type="ARBA" id="ARBA00071822"/>
    </source>
</evidence>
<dbReference type="AlphaFoldDB" id="A0A8C9L3W7"/>
<dbReference type="InterPro" id="IPR017441">
    <property type="entry name" value="Protein_kinase_ATP_BS"/>
</dbReference>
<evidence type="ECO:0000256" key="16">
    <source>
        <dbReference type="ARBA" id="ARBA00047899"/>
    </source>
</evidence>
<evidence type="ECO:0000256" key="2">
    <source>
        <dbReference type="ARBA" id="ARBA00004496"/>
    </source>
</evidence>
<comment type="catalytic activity">
    <reaction evidence="16">
        <text>L-threonyl-[protein] + ATP = O-phospho-L-threonyl-[protein] + ADP + H(+)</text>
        <dbReference type="Rhea" id="RHEA:46608"/>
        <dbReference type="Rhea" id="RHEA-COMP:11060"/>
        <dbReference type="Rhea" id="RHEA-COMP:11605"/>
        <dbReference type="ChEBI" id="CHEBI:15378"/>
        <dbReference type="ChEBI" id="CHEBI:30013"/>
        <dbReference type="ChEBI" id="CHEBI:30616"/>
        <dbReference type="ChEBI" id="CHEBI:61977"/>
        <dbReference type="ChEBI" id="CHEBI:456216"/>
        <dbReference type="EC" id="2.7.11.1"/>
    </reaction>
</comment>
<evidence type="ECO:0000256" key="13">
    <source>
        <dbReference type="ARBA" id="ARBA00022990"/>
    </source>
</evidence>
<dbReference type="FunFam" id="3.30.450.20:FF:000059">
    <property type="entry name" value="PAS domain containing serine/threonine kinase"/>
    <property type="match status" value="1"/>
</dbReference>
<evidence type="ECO:0000256" key="4">
    <source>
        <dbReference type="ARBA" id="ARBA00012513"/>
    </source>
</evidence>
<dbReference type="GO" id="GO:0005829">
    <property type="term" value="C:cytosol"/>
    <property type="evidence" value="ECO:0007669"/>
    <property type="project" value="TreeGrafter"/>
</dbReference>
<dbReference type="NCBIfam" id="TIGR00229">
    <property type="entry name" value="sensory_box"/>
    <property type="match status" value="1"/>
</dbReference>
<evidence type="ECO:0000313" key="23">
    <source>
        <dbReference type="Ensembl" id="ENSPSTP00000002674.1"/>
    </source>
</evidence>
<keyword evidence="5" id="KW-0963">Cytoplasm</keyword>
<dbReference type="PANTHER" id="PTHR24346:SF51">
    <property type="entry name" value="PAS DOMAIN-CONTAINING SERINE_THREONINE-PROTEIN KINASE"/>
    <property type="match status" value="1"/>
</dbReference>
<dbReference type="SUPFAM" id="SSF55785">
    <property type="entry name" value="PYP-like sensor domain (PAS domain)"/>
    <property type="match status" value="1"/>
</dbReference>
<evidence type="ECO:0000256" key="9">
    <source>
        <dbReference type="ARBA" id="ARBA00022737"/>
    </source>
</evidence>
<keyword evidence="6" id="KW-0723">Serine/threonine-protein kinase</keyword>
<keyword evidence="13" id="KW-0007">Acetylation</keyword>
<reference evidence="23" key="2">
    <citation type="submission" date="2025-09" db="UniProtKB">
        <authorList>
            <consortium name="Ensembl"/>
        </authorList>
    </citation>
    <scope>IDENTIFICATION</scope>
</reference>
<dbReference type="InterPro" id="IPR035965">
    <property type="entry name" value="PAS-like_dom_sf"/>
</dbReference>
<dbReference type="InterPro" id="IPR008271">
    <property type="entry name" value="Ser/Thr_kinase_AS"/>
</dbReference>
<dbReference type="Proteomes" id="UP000694428">
    <property type="component" value="Unplaced"/>
</dbReference>
<organism evidence="23 24">
    <name type="scientific">Pavo cristatus</name>
    <name type="common">Indian peafowl</name>
    <name type="synonym">Blue peafowl</name>
    <dbReference type="NCBI Taxonomy" id="9049"/>
    <lineage>
        <taxon>Eukaryota</taxon>
        <taxon>Metazoa</taxon>
        <taxon>Chordata</taxon>
        <taxon>Craniata</taxon>
        <taxon>Vertebrata</taxon>
        <taxon>Euteleostomi</taxon>
        <taxon>Archelosauria</taxon>
        <taxon>Archosauria</taxon>
        <taxon>Dinosauria</taxon>
        <taxon>Saurischia</taxon>
        <taxon>Theropoda</taxon>
        <taxon>Coelurosauria</taxon>
        <taxon>Aves</taxon>
        <taxon>Neognathae</taxon>
        <taxon>Galloanserae</taxon>
        <taxon>Galliformes</taxon>
        <taxon>Phasianidae</taxon>
        <taxon>Phasianinae</taxon>
        <taxon>Pavo</taxon>
    </lineage>
</organism>
<dbReference type="GO" id="GO:0004674">
    <property type="term" value="F:protein serine/threonine kinase activity"/>
    <property type="evidence" value="ECO:0007669"/>
    <property type="project" value="UniProtKB-KW"/>
</dbReference>
<evidence type="ECO:0000256" key="12">
    <source>
        <dbReference type="ARBA" id="ARBA00022840"/>
    </source>
</evidence>
<dbReference type="CDD" id="cd00130">
    <property type="entry name" value="PAS"/>
    <property type="match status" value="1"/>
</dbReference>
<dbReference type="GO" id="GO:0005524">
    <property type="term" value="F:ATP binding"/>
    <property type="evidence" value="ECO:0007669"/>
    <property type="project" value="UniProtKB-UniRule"/>
</dbReference>
<keyword evidence="14" id="KW-0446">Lipid-binding</keyword>
<comment type="similarity">
    <text evidence="3">Belongs to the protein kinase superfamily. CAMK Ser/Thr protein kinase family.</text>
</comment>
<dbReference type="Gene3D" id="3.30.200.20">
    <property type="entry name" value="Phosphorylase Kinase, domain 1"/>
    <property type="match status" value="1"/>
</dbReference>
<keyword evidence="11" id="KW-0418">Kinase</keyword>
<dbReference type="InterPro" id="IPR013767">
    <property type="entry name" value="PAS_fold"/>
</dbReference>
<dbReference type="GO" id="GO:0005634">
    <property type="term" value="C:nucleus"/>
    <property type="evidence" value="ECO:0007669"/>
    <property type="project" value="UniProtKB-SubCell"/>
</dbReference>
<dbReference type="InterPro" id="IPR000014">
    <property type="entry name" value="PAS"/>
</dbReference>
<dbReference type="GO" id="GO:0006355">
    <property type="term" value="P:regulation of DNA-templated transcription"/>
    <property type="evidence" value="ECO:0007669"/>
    <property type="project" value="InterPro"/>
</dbReference>
<evidence type="ECO:0000256" key="15">
    <source>
        <dbReference type="ARBA" id="ARBA00023242"/>
    </source>
</evidence>
<dbReference type="GO" id="GO:0035556">
    <property type="term" value="P:intracellular signal transduction"/>
    <property type="evidence" value="ECO:0007669"/>
    <property type="project" value="TreeGrafter"/>
</dbReference>
<comment type="function">
    <text evidence="18">Serine/threonine-protein kinase involved in energy homeostasis and protein translation. Phosphorylates EEF1A1, GYS1, PDX1 and RPS6. Probably plays a role under changing environmental conditions (oxygen, glucose, nutrition), rather than under standard conditions. Acts as a sensor involved in energy homeostasis: regulates glycogen synthase synthesis by mediating phosphorylation of GYS1, leading to GYS1 inactivation. May be involved in glucose-stimulated insulin production in pancreas and regulation of glucagon secretion by glucose in alpha cells; however such data require additional evidences. May play a role in regulation of protein translation by phosphorylating EEF1A1, leading to increase translation efficiency. May also participate in respiratory regulation.</text>
</comment>
<evidence type="ECO:0000256" key="3">
    <source>
        <dbReference type="ARBA" id="ARBA00006692"/>
    </source>
</evidence>
<evidence type="ECO:0000256" key="1">
    <source>
        <dbReference type="ARBA" id="ARBA00004123"/>
    </source>
</evidence>
<proteinExistence type="inferred from homology"/>
<evidence type="ECO:0000256" key="6">
    <source>
        <dbReference type="ARBA" id="ARBA00022527"/>
    </source>
</evidence>
<reference evidence="23" key="1">
    <citation type="submission" date="2025-08" db="UniProtKB">
        <authorList>
            <consortium name="Ensembl"/>
        </authorList>
    </citation>
    <scope>IDENTIFICATION</scope>
</reference>
<evidence type="ECO:0000256" key="8">
    <source>
        <dbReference type="ARBA" id="ARBA00022679"/>
    </source>
</evidence>
<comment type="subcellular location">
    <subcellularLocation>
        <location evidence="2">Cytoplasm</location>
    </subcellularLocation>
    <subcellularLocation>
        <location evidence="1">Nucleus</location>
    </subcellularLocation>
</comment>
<dbReference type="FunFam" id="3.30.200.20:FF:000346">
    <property type="entry name" value="PAS domain-containing serine/threonine-protein kinase"/>
    <property type="match status" value="1"/>
</dbReference>
<dbReference type="InterPro" id="IPR000719">
    <property type="entry name" value="Prot_kinase_dom"/>
</dbReference>
<keyword evidence="8" id="KW-0808">Transferase</keyword>
<keyword evidence="7" id="KW-0597">Phosphoprotein</keyword>
<protein>
    <recommendedName>
        <fullName evidence="19">PAS domain-containing serine/threonine-protein kinase</fullName>
        <ecNumber evidence="4">2.7.11.1</ecNumber>
    </recommendedName>
</protein>
<dbReference type="Gene3D" id="1.10.510.10">
    <property type="entry name" value="Transferase(Phosphotransferase) domain 1"/>
    <property type="match status" value="1"/>
</dbReference>
<dbReference type="SMART" id="SM00091">
    <property type="entry name" value="PAS"/>
    <property type="match status" value="2"/>
</dbReference>
<dbReference type="SUPFAM" id="SSF56112">
    <property type="entry name" value="Protein kinase-like (PK-like)"/>
    <property type="match status" value="1"/>
</dbReference>
<dbReference type="Pfam" id="PF13426">
    <property type="entry name" value="PAS_9"/>
    <property type="match status" value="1"/>
</dbReference>
<evidence type="ECO:0000256" key="18">
    <source>
        <dbReference type="ARBA" id="ARBA00053825"/>
    </source>
</evidence>
<evidence type="ECO:0000259" key="21">
    <source>
        <dbReference type="PROSITE" id="PS50011"/>
    </source>
</evidence>
<dbReference type="Pfam" id="PF00989">
    <property type="entry name" value="PAS"/>
    <property type="match status" value="1"/>
</dbReference>
<sequence>KFLPNELTQTTTDFSSTSSSAPVVNYDNNTADLFVLTGEKWSSYCLSSLAAHNVCASKTGNSWAQRDSSSLSVSVGSCSRSFVRAPALEESSQHFLTAARNPNQAIFTVDVTTTEILVANDKACKLLGCSSQELIGQKLSRFISECNQETWEAVDDEYLETDECSSMVSGAVVDVISHLKEKIPVSVWLRRIRIKDNQRCVVLLEPVERLSALVSFRADGGITSCDLLFAHLHGYPALEEVVGLHIKDLIPAVQIPLLGKKIPKNLKVQRAVGRSREGNLFPLTLKLQVSLLEEDQVAAQNNGVLQTGREISVTDYHYAAAVEVFSTISGLITVQSDGTIQCIKDSFALTLFGYEKNELLGKNITFLIPGFYNNMERSDDCSLPLPPLDDSLGRESECFFEDVPACHTTGSGCLSKGNISRGEIFSCENRNVLCKSNQVSRLPYEMLRDQHSTSAQGQSSANVACFAIFSSPVDELDTASSAVSEPPCCPCNSSGTPKINEPRPGATLGCTQDFQSHVARGQLTKTGFMCDGKHSSLEHTVAESSLLKDAHLIADGRNSTHDVCSGSTVGCAGSALGAASTFRTVRQTDTELNCIYSDLEGLDLNTGVTGNSGSGLGSTADFVEVFFSNTVNSAAGNMLTQKSGASSAEQRLNGVAVKDGSGCLPSGQHLENPEQSSKVFIEKPKTLTETVGDNVSRNRLKSKGNPEEDCQLHGQENMEIKVTSTPVKQEGRPNHAAPFSAEILEGSYSGNCSHRDGSQLSILFEVKRVELQDPAVLFCVWVVKDLLQSQKEAAAKTQLLLSSLASSTQSVLDLSTHSLGEAIKSSSLSENSRRAEELERLRACEGEYAKHYDTLSLVGKGSFGFVWTARSKKNHQEAVVKFIWKERVLEDCWVDDPDVGRVTQEIAILMKLQHPNIIKVLDVFENERFFQLVMEKHGSGLDLFTFIDNQPDLDEPLASYLFRQLVSAVGYLHCRNILHRDIKDENIVIAEDFTIKLVDFGSAAYLQPGKLFYTFCGTIEYCSPEVLSGKPYHGPELEMWSLGVTLYTLIFGENPFCELEEAVAAVLNFPRLVSKDLMNLIVGLLHPAPEQRTTLAMLVEDPWLKQPVNLGDYTWEEVYVSAGAGLEPVESLQPLPAAAPACAALAPSLQGV</sequence>
<keyword evidence="10 20" id="KW-0547">Nucleotide-binding</keyword>
<evidence type="ECO:0000259" key="22">
    <source>
        <dbReference type="PROSITE" id="PS50112"/>
    </source>
</evidence>
<evidence type="ECO:0000256" key="14">
    <source>
        <dbReference type="ARBA" id="ARBA00023121"/>
    </source>
</evidence>
<keyword evidence="15" id="KW-0539">Nucleus</keyword>
<dbReference type="PANTHER" id="PTHR24346">
    <property type="entry name" value="MAP/MICROTUBULE AFFINITY-REGULATING KINASE"/>
    <property type="match status" value="1"/>
</dbReference>
<comment type="catalytic activity">
    <reaction evidence="17">
        <text>L-seryl-[protein] + ATP = O-phospho-L-seryl-[protein] + ADP + H(+)</text>
        <dbReference type="Rhea" id="RHEA:17989"/>
        <dbReference type="Rhea" id="RHEA-COMP:9863"/>
        <dbReference type="Rhea" id="RHEA-COMP:11604"/>
        <dbReference type="ChEBI" id="CHEBI:15378"/>
        <dbReference type="ChEBI" id="CHEBI:29999"/>
        <dbReference type="ChEBI" id="CHEBI:30616"/>
        <dbReference type="ChEBI" id="CHEBI:83421"/>
        <dbReference type="ChEBI" id="CHEBI:456216"/>
        <dbReference type="EC" id="2.7.11.1"/>
    </reaction>
</comment>
<evidence type="ECO:0000256" key="17">
    <source>
        <dbReference type="ARBA" id="ARBA00048679"/>
    </source>
</evidence>
<dbReference type="InterPro" id="IPR011009">
    <property type="entry name" value="Kinase-like_dom_sf"/>
</dbReference>
<accession>A0A8C9L3W7</accession>
<dbReference type="PROSITE" id="PS00107">
    <property type="entry name" value="PROTEIN_KINASE_ATP"/>
    <property type="match status" value="1"/>
</dbReference>
<evidence type="ECO:0000256" key="10">
    <source>
        <dbReference type="ARBA" id="ARBA00022741"/>
    </source>
</evidence>
<evidence type="ECO:0000256" key="5">
    <source>
        <dbReference type="ARBA" id="ARBA00022490"/>
    </source>
</evidence>
<keyword evidence="24" id="KW-1185">Reference proteome</keyword>
<evidence type="ECO:0000256" key="11">
    <source>
        <dbReference type="ARBA" id="ARBA00022777"/>
    </source>
</evidence>
<dbReference type="Gene3D" id="3.30.450.20">
    <property type="entry name" value="PAS domain"/>
    <property type="match status" value="1"/>
</dbReference>
<evidence type="ECO:0000313" key="24">
    <source>
        <dbReference type="Proteomes" id="UP000694428"/>
    </source>
</evidence>
<dbReference type="PROSITE" id="PS00108">
    <property type="entry name" value="PROTEIN_KINASE_ST"/>
    <property type="match status" value="1"/>
</dbReference>
<feature type="binding site" evidence="20">
    <location>
        <position position="881"/>
    </location>
    <ligand>
        <name>ATP</name>
        <dbReference type="ChEBI" id="CHEBI:30616"/>
    </ligand>
</feature>
<dbReference type="SMART" id="SM00220">
    <property type="entry name" value="S_TKc"/>
    <property type="match status" value="1"/>
</dbReference>